<accession>A0A848QI91</accession>
<sequence length="105" mass="11440">MTDLTDIYDMLKGVGLCSTQAEFSTEWLGRSSHYMSQIKGDPANASLTSLRLLAAELQLTALIAKGSADNATFRKVHGAWVAAQTICDGVFEQRHVPPFLRITAI</sequence>
<name>A0A848QI91_9SPHN</name>
<comment type="caution">
    <text evidence="1">The sequence shown here is derived from an EMBL/GenBank/DDBJ whole genome shotgun (WGS) entry which is preliminary data.</text>
</comment>
<proteinExistence type="predicted"/>
<keyword evidence="2" id="KW-1185">Reference proteome</keyword>
<organism evidence="1 2">
    <name type="scientific">Pontixanthobacter rizhaonensis</name>
    <dbReference type="NCBI Taxonomy" id="2730337"/>
    <lineage>
        <taxon>Bacteria</taxon>
        <taxon>Pseudomonadati</taxon>
        <taxon>Pseudomonadota</taxon>
        <taxon>Alphaproteobacteria</taxon>
        <taxon>Sphingomonadales</taxon>
        <taxon>Erythrobacteraceae</taxon>
        <taxon>Pontixanthobacter</taxon>
    </lineage>
</organism>
<gene>
    <name evidence="1" type="ORF">HKD42_00010</name>
</gene>
<evidence type="ECO:0000313" key="1">
    <source>
        <dbReference type="EMBL" id="NMW30449.1"/>
    </source>
</evidence>
<dbReference type="Pfam" id="PF20331">
    <property type="entry name" value="DUF6626"/>
    <property type="match status" value="1"/>
</dbReference>
<dbReference type="RefSeq" id="WP_170009141.1">
    <property type="nucleotide sequence ID" value="NZ_JABCRE010000001.1"/>
</dbReference>
<dbReference type="EMBL" id="JABCRE010000001">
    <property type="protein sequence ID" value="NMW30449.1"/>
    <property type="molecule type" value="Genomic_DNA"/>
</dbReference>
<protein>
    <submittedName>
        <fullName evidence="1">Uncharacterized protein</fullName>
    </submittedName>
</protein>
<dbReference type="InterPro" id="IPR046734">
    <property type="entry name" value="DUF6626"/>
</dbReference>
<reference evidence="1 2" key="1">
    <citation type="submission" date="2020-04" db="EMBL/GenBank/DDBJ databases">
        <authorList>
            <person name="Liu A."/>
        </authorList>
    </citation>
    <scope>NUCLEOTIDE SEQUENCE [LARGE SCALE GENOMIC DNA]</scope>
    <source>
        <strain evidence="1 2">RZ02</strain>
    </source>
</reference>
<dbReference type="Proteomes" id="UP000561181">
    <property type="component" value="Unassembled WGS sequence"/>
</dbReference>
<evidence type="ECO:0000313" key="2">
    <source>
        <dbReference type="Proteomes" id="UP000561181"/>
    </source>
</evidence>
<dbReference type="AlphaFoldDB" id="A0A848QI91"/>